<evidence type="ECO:0000313" key="3">
    <source>
        <dbReference type="Proteomes" id="UP000053144"/>
    </source>
</evidence>
<dbReference type="AlphaFoldDB" id="A0A0L9UX61"/>
<proteinExistence type="predicted"/>
<evidence type="ECO:0000256" key="1">
    <source>
        <dbReference type="SAM" id="MobiDB-lite"/>
    </source>
</evidence>
<dbReference type="EMBL" id="CM003377">
    <property type="protein sequence ID" value="KOM47162.1"/>
    <property type="molecule type" value="Genomic_DNA"/>
</dbReference>
<organism evidence="2 3">
    <name type="scientific">Phaseolus angularis</name>
    <name type="common">Azuki bean</name>
    <name type="synonym">Vigna angularis</name>
    <dbReference type="NCBI Taxonomy" id="3914"/>
    <lineage>
        <taxon>Eukaryota</taxon>
        <taxon>Viridiplantae</taxon>
        <taxon>Streptophyta</taxon>
        <taxon>Embryophyta</taxon>
        <taxon>Tracheophyta</taxon>
        <taxon>Spermatophyta</taxon>
        <taxon>Magnoliopsida</taxon>
        <taxon>eudicotyledons</taxon>
        <taxon>Gunneridae</taxon>
        <taxon>Pentapetalae</taxon>
        <taxon>rosids</taxon>
        <taxon>fabids</taxon>
        <taxon>Fabales</taxon>
        <taxon>Fabaceae</taxon>
        <taxon>Papilionoideae</taxon>
        <taxon>50 kb inversion clade</taxon>
        <taxon>NPAAA clade</taxon>
        <taxon>indigoferoid/millettioid clade</taxon>
        <taxon>Phaseoleae</taxon>
        <taxon>Vigna</taxon>
    </lineage>
</organism>
<dbReference type="Proteomes" id="UP000053144">
    <property type="component" value="Chromosome 7"/>
</dbReference>
<accession>A0A0L9UX61</accession>
<evidence type="ECO:0000313" key="2">
    <source>
        <dbReference type="EMBL" id="KOM47162.1"/>
    </source>
</evidence>
<feature type="region of interest" description="Disordered" evidence="1">
    <location>
        <begin position="72"/>
        <end position="91"/>
    </location>
</feature>
<reference evidence="3" key="1">
    <citation type="journal article" date="2015" name="Proc. Natl. Acad. Sci. U.S.A.">
        <title>Genome sequencing of adzuki bean (Vigna angularis) provides insight into high starch and low fat accumulation and domestication.</title>
        <authorList>
            <person name="Yang K."/>
            <person name="Tian Z."/>
            <person name="Chen C."/>
            <person name="Luo L."/>
            <person name="Zhao B."/>
            <person name="Wang Z."/>
            <person name="Yu L."/>
            <person name="Li Y."/>
            <person name="Sun Y."/>
            <person name="Li W."/>
            <person name="Chen Y."/>
            <person name="Li Y."/>
            <person name="Zhang Y."/>
            <person name="Ai D."/>
            <person name="Zhao J."/>
            <person name="Shang C."/>
            <person name="Ma Y."/>
            <person name="Wu B."/>
            <person name="Wang M."/>
            <person name="Gao L."/>
            <person name="Sun D."/>
            <person name="Zhang P."/>
            <person name="Guo F."/>
            <person name="Wang W."/>
            <person name="Li Y."/>
            <person name="Wang J."/>
            <person name="Varshney R.K."/>
            <person name="Wang J."/>
            <person name="Ling H.Q."/>
            <person name="Wan P."/>
        </authorList>
    </citation>
    <scope>NUCLEOTIDE SEQUENCE</scope>
    <source>
        <strain evidence="3">cv. Jingnong 6</strain>
    </source>
</reference>
<sequence>MEVEIGVEWLMAMVDGTMANSGFDSVKVEDDGVGGDHVDRMGWVSRAEKLKSVVAGEDDRCSAGTVNRCIKKDENGDGDDFGGKDGIGIKE</sequence>
<dbReference type="Gramene" id="KOM47162">
    <property type="protein sequence ID" value="KOM47162"/>
    <property type="gene ID" value="LR48_Vigan07g086600"/>
</dbReference>
<gene>
    <name evidence="2" type="ORF">LR48_Vigan07g086600</name>
</gene>
<protein>
    <submittedName>
        <fullName evidence="2">Uncharacterized protein</fullName>
    </submittedName>
</protein>
<name>A0A0L9UX61_PHAAN</name>